<dbReference type="InterPro" id="IPR011013">
    <property type="entry name" value="Gal_mutarotase_sf_dom"/>
</dbReference>
<organism evidence="4 5">
    <name type="scientific">Winogradskyella bathintestinalis</name>
    <dbReference type="NCBI Taxonomy" id="3035208"/>
    <lineage>
        <taxon>Bacteria</taxon>
        <taxon>Pseudomonadati</taxon>
        <taxon>Bacteroidota</taxon>
        <taxon>Flavobacteriia</taxon>
        <taxon>Flavobacteriales</taxon>
        <taxon>Flavobacteriaceae</taxon>
        <taxon>Winogradskyella</taxon>
    </lineage>
</organism>
<dbReference type="PANTHER" id="PTHR10091">
    <property type="entry name" value="ALDOSE-1-EPIMERASE"/>
    <property type="match status" value="1"/>
</dbReference>
<evidence type="ECO:0000256" key="1">
    <source>
        <dbReference type="ARBA" id="ARBA00001913"/>
    </source>
</evidence>
<dbReference type="CDD" id="cd01081">
    <property type="entry name" value="Aldose_epim"/>
    <property type="match status" value="1"/>
</dbReference>
<dbReference type="SUPFAM" id="SSF74650">
    <property type="entry name" value="Galactose mutarotase-like"/>
    <property type="match status" value="1"/>
</dbReference>
<comment type="caution">
    <text evidence="4">The sequence shown here is derived from an EMBL/GenBank/DDBJ whole genome shotgun (WGS) entry which is preliminary data.</text>
</comment>
<accession>A0ABT7ZR70</accession>
<dbReference type="Pfam" id="PF01263">
    <property type="entry name" value="Aldose_epim"/>
    <property type="match status" value="1"/>
</dbReference>
<proteinExistence type="predicted"/>
<dbReference type="Proteomes" id="UP001231197">
    <property type="component" value="Unassembled WGS sequence"/>
</dbReference>
<dbReference type="InterPro" id="IPR014718">
    <property type="entry name" value="GH-type_carb-bd"/>
</dbReference>
<protein>
    <submittedName>
        <fullName evidence="4">Aldose 1-epimerase</fullName>
    </submittedName>
</protein>
<comment type="subunit">
    <text evidence="2">Monomer.</text>
</comment>
<dbReference type="Gene3D" id="2.70.98.10">
    <property type="match status" value="1"/>
</dbReference>
<name>A0ABT7ZR70_9FLAO</name>
<keyword evidence="3" id="KW-0106">Calcium</keyword>
<comment type="cofactor">
    <cofactor evidence="1">
        <name>Ca(2+)</name>
        <dbReference type="ChEBI" id="CHEBI:29108"/>
    </cofactor>
</comment>
<evidence type="ECO:0000256" key="2">
    <source>
        <dbReference type="ARBA" id="ARBA00011245"/>
    </source>
</evidence>
<evidence type="ECO:0000313" key="4">
    <source>
        <dbReference type="EMBL" id="MDN3491506.1"/>
    </source>
</evidence>
<dbReference type="EMBL" id="JASDDK010000001">
    <property type="protein sequence ID" value="MDN3491506.1"/>
    <property type="molecule type" value="Genomic_DNA"/>
</dbReference>
<reference evidence="4 5" key="1">
    <citation type="journal article" date="2023" name="Int. J. Syst. Evol. Microbiol.">
        <title>Winogradskyella bathintestinalis sp. nov., isolated from the intestine of the deep-sea loosejaw dragonfish, Malacosteus niger.</title>
        <authorList>
            <person name="Uniacke-Lowe S."/>
            <person name="Johnson C.N."/>
            <person name="Stanton C."/>
            <person name="Hill C."/>
            <person name="Ross P."/>
        </authorList>
    </citation>
    <scope>NUCLEOTIDE SEQUENCE [LARGE SCALE GENOMIC DNA]</scope>
    <source>
        <strain evidence="4 5">APC 3343</strain>
    </source>
</reference>
<dbReference type="InterPro" id="IPR008183">
    <property type="entry name" value="Aldose_1/G6P_1-epimerase"/>
</dbReference>
<dbReference type="RefSeq" id="WP_290205207.1">
    <property type="nucleotide sequence ID" value="NZ_JASDDK010000001.1"/>
</dbReference>
<sequence>MYIITHHTNNNQVEIKNKEYGTYAKLHLNDGASLQKLVVNNITLISDLEPLTYQNTFASAVLFPFANRIEDGSYKFNTKTFQLDINNKEEHNALHGLVYNKTFLIKAKSADKHSAQIILEYEYNRPETGFPFPFRMQLKYTFTKEGLDFNILVENTSEIAFPFTIGWHPYFLSHNLNKSVLKFDSNLKLNIGERNIGMGLLEINPVKSLNLKQKILDDCWQINGNTVVFETPKYKLHLASSEPNGFLQVYTPLKKNTVAIEPCTGLSNSFNNKIGLKILDPKAVFDITWSIGLKTKLL</sequence>
<dbReference type="PANTHER" id="PTHR10091:SF0">
    <property type="entry name" value="GALACTOSE MUTAROTASE"/>
    <property type="match status" value="1"/>
</dbReference>
<evidence type="ECO:0000256" key="3">
    <source>
        <dbReference type="ARBA" id="ARBA00022837"/>
    </source>
</evidence>
<gene>
    <name evidence="4" type="ORF">QMA06_02150</name>
</gene>
<evidence type="ECO:0000313" key="5">
    <source>
        <dbReference type="Proteomes" id="UP001231197"/>
    </source>
</evidence>
<keyword evidence="5" id="KW-1185">Reference proteome</keyword>